<keyword evidence="1" id="KW-0175">Coiled coil</keyword>
<dbReference type="KEGG" id="mfv:Mfer_0687"/>
<dbReference type="Pfam" id="PF09871">
    <property type="entry name" value="DUF2098"/>
    <property type="match status" value="1"/>
</dbReference>
<evidence type="ECO:0000313" key="3">
    <source>
        <dbReference type="Proteomes" id="UP000002315"/>
    </source>
</evidence>
<evidence type="ECO:0000256" key="1">
    <source>
        <dbReference type="SAM" id="Coils"/>
    </source>
</evidence>
<dbReference type="AlphaFoldDB" id="E3GYV4"/>
<dbReference type="EMBL" id="CP002278">
    <property type="protein sequence ID" value="ADP77486.1"/>
    <property type="molecule type" value="Genomic_DNA"/>
</dbReference>
<dbReference type="OrthoDB" id="52973at2157"/>
<sequence length="100" mass="11353">MEVVDKKGKTITIGSIVRYTGTGTTGEVSAIKVENNVGWVKLDKNDLWYNSKYLEVIGKEEYEEKRKVKPEIKEQIKKLKKMREELEEVDVSSEVCDGGG</sequence>
<dbReference type="InterPro" id="IPR017099">
    <property type="entry name" value="UCP037053"/>
</dbReference>
<feature type="coiled-coil region" evidence="1">
    <location>
        <begin position="62"/>
        <end position="92"/>
    </location>
</feature>
<dbReference type="PIRSF" id="PIRSF037053">
    <property type="entry name" value="UCP037053"/>
    <property type="match status" value="1"/>
</dbReference>
<dbReference type="InterPro" id="IPR019209">
    <property type="entry name" value="DUF2098"/>
</dbReference>
<proteinExistence type="predicted"/>
<dbReference type="Proteomes" id="UP000002315">
    <property type="component" value="Chromosome"/>
</dbReference>
<reference evidence="2 3" key="1">
    <citation type="journal article" date="2010" name="Stand. Genomic Sci.">
        <title>Complete genome sequence of Methanothermus fervidus type strain (V24S).</title>
        <authorList>
            <person name="Anderson I."/>
            <person name="Djao O.D."/>
            <person name="Misra M."/>
            <person name="Chertkov O."/>
            <person name="Nolan M."/>
            <person name="Lucas S."/>
            <person name="Lapidus A."/>
            <person name="Del Rio T.G."/>
            <person name="Tice H."/>
            <person name="Cheng J.F."/>
            <person name="Tapia R."/>
            <person name="Han C."/>
            <person name="Goodwin L."/>
            <person name="Pitluck S."/>
            <person name="Liolios K."/>
            <person name="Ivanova N."/>
            <person name="Mavromatis K."/>
            <person name="Mikhailova N."/>
            <person name="Pati A."/>
            <person name="Brambilla E."/>
            <person name="Chen A."/>
            <person name="Palaniappan K."/>
            <person name="Land M."/>
            <person name="Hauser L."/>
            <person name="Chang Y.J."/>
            <person name="Jeffries C.D."/>
            <person name="Sikorski J."/>
            <person name="Spring S."/>
            <person name="Rohde M."/>
            <person name="Eichinger K."/>
            <person name="Huber H."/>
            <person name="Wirth R."/>
            <person name="Goker M."/>
            <person name="Detter J.C."/>
            <person name="Woyke T."/>
            <person name="Bristow J."/>
            <person name="Eisen J.A."/>
            <person name="Markowitz V."/>
            <person name="Hugenholtz P."/>
            <person name="Klenk H.P."/>
            <person name="Kyrpides N.C."/>
        </authorList>
    </citation>
    <scope>NUCLEOTIDE SEQUENCE [LARGE SCALE GENOMIC DNA]</scope>
    <source>
        <strain evidence="3">ATCC 43054 / DSM 2088 / JCM 10308 / V24 S</strain>
    </source>
</reference>
<keyword evidence="3" id="KW-1185">Reference proteome</keyword>
<name>E3GYV4_METFV</name>
<protein>
    <recommendedName>
        <fullName evidence="4">DUF2098 domain-containing protein</fullName>
    </recommendedName>
</protein>
<gene>
    <name evidence="2" type="ordered locus">Mfer_0687</name>
</gene>
<organism evidence="2 3">
    <name type="scientific">Methanothermus fervidus (strain ATCC 43054 / DSM 2088 / JCM 10308 / V24 S)</name>
    <dbReference type="NCBI Taxonomy" id="523846"/>
    <lineage>
        <taxon>Archaea</taxon>
        <taxon>Methanobacteriati</taxon>
        <taxon>Methanobacteriota</taxon>
        <taxon>Methanomada group</taxon>
        <taxon>Methanobacteria</taxon>
        <taxon>Methanobacteriales</taxon>
        <taxon>Methanothermaceae</taxon>
        <taxon>Methanothermus</taxon>
    </lineage>
</organism>
<evidence type="ECO:0000313" key="2">
    <source>
        <dbReference type="EMBL" id="ADP77486.1"/>
    </source>
</evidence>
<accession>E3GYV4</accession>
<evidence type="ECO:0008006" key="4">
    <source>
        <dbReference type="Google" id="ProtNLM"/>
    </source>
</evidence>
<dbReference type="HOGENOM" id="CLU_159088_0_0_2"/>
<dbReference type="STRING" id="523846.Mfer_0687"/>